<gene>
    <name evidence="1" type="ORF">SAMN02745166_02374</name>
</gene>
<reference evidence="2" key="1">
    <citation type="submission" date="2017-02" db="EMBL/GenBank/DDBJ databases">
        <authorList>
            <person name="Varghese N."/>
            <person name="Submissions S."/>
        </authorList>
    </citation>
    <scope>NUCLEOTIDE SEQUENCE [LARGE SCALE GENOMIC DNA]</scope>
    <source>
        <strain evidence="2">ATCC 700200</strain>
    </source>
</reference>
<evidence type="ECO:0000313" key="1">
    <source>
        <dbReference type="EMBL" id="SKA96274.1"/>
    </source>
</evidence>
<protein>
    <submittedName>
        <fullName evidence="1">Uncharacterized protein</fullName>
    </submittedName>
</protein>
<dbReference type="STRING" id="48467.SAMN02745166_02374"/>
<organism evidence="1 2">
    <name type="scientific">Prosthecobacter debontii</name>
    <dbReference type="NCBI Taxonomy" id="48467"/>
    <lineage>
        <taxon>Bacteria</taxon>
        <taxon>Pseudomonadati</taxon>
        <taxon>Verrucomicrobiota</taxon>
        <taxon>Verrucomicrobiia</taxon>
        <taxon>Verrucomicrobiales</taxon>
        <taxon>Verrucomicrobiaceae</taxon>
        <taxon>Prosthecobacter</taxon>
    </lineage>
</organism>
<name>A0A1T4Y377_9BACT</name>
<accession>A0A1T4Y377</accession>
<dbReference type="AlphaFoldDB" id="A0A1T4Y377"/>
<dbReference type="Proteomes" id="UP000190774">
    <property type="component" value="Unassembled WGS sequence"/>
</dbReference>
<dbReference type="RefSeq" id="WP_217698968.1">
    <property type="nucleotide sequence ID" value="NZ_FUYE01000007.1"/>
</dbReference>
<sequence length="65" mass="7223">MEIVHILAIREGLSSFLAGTRITKFIREIGLAILLIRMCSDAEDGTLQLLKKAAAFFSGWSIWQA</sequence>
<dbReference type="EMBL" id="FUYE01000007">
    <property type="protein sequence ID" value="SKA96274.1"/>
    <property type="molecule type" value="Genomic_DNA"/>
</dbReference>
<keyword evidence="2" id="KW-1185">Reference proteome</keyword>
<evidence type="ECO:0000313" key="2">
    <source>
        <dbReference type="Proteomes" id="UP000190774"/>
    </source>
</evidence>
<proteinExistence type="predicted"/>